<dbReference type="Pfam" id="PF13847">
    <property type="entry name" value="Methyltransf_31"/>
    <property type="match status" value="1"/>
</dbReference>
<dbReference type="Gene3D" id="3.40.50.150">
    <property type="entry name" value="Vaccinia Virus protein VP39"/>
    <property type="match status" value="1"/>
</dbReference>
<proteinExistence type="inferred from homology"/>
<comment type="caution">
    <text evidence="6">The sequence shown here is derived from an EMBL/GenBank/DDBJ whole genome shotgun (WGS) entry which is preliminary data.</text>
</comment>
<dbReference type="EMBL" id="LCPJ01000025">
    <property type="protein sequence ID" value="KKU95182.1"/>
    <property type="molecule type" value="Genomic_DNA"/>
</dbReference>
<evidence type="ECO:0000256" key="3">
    <source>
        <dbReference type="ARBA" id="ARBA00023115"/>
    </source>
</evidence>
<protein>
    <submittedName>
        <fullName evidence="6">Spermine synthase</fullName>
    </submittedName>
</protein>
<dbReference type="InterPro" id="IPR025714">
    <property type="entry name" value="Methyltranfer_dom"/>
</dbReference>
<accession>A0A0G1ULU5</accession>
<reference evidence="6 7" key="1">
    <citation type="journal article" date="2015" name="Nature">
        <title>rRNA introns, odd ribosomes, and small enigmatic genomes across a large radiation of phyla.</title>
        <authorList>
            <person name="Brown C.T."/>
            <person name="Hug L.A."/>
            <person name="Thomas B.C."/>
            <person name="Sharon I."/>
            <person name="Castelle C.J."/>
            <person name="Singh A."/>
            <person name="Wilkins M.J."/>
            <person name="Williams K.H."/>
            <person name="Banfield J.F."/>
        </authorList>
    </citation>
    <scope>NUCLEOTIDE SEQUENCE [LARGE SCALE GENOMIC DNA]</scope>
</reference>
<name>A0A0G1ULU5_9BACT</name>
<dbReference type="Proteomes" id="UP000034661">
    <property type="component" value="Unassembled WGS sequence"/>
</dbReference>
<dbReference type="AlphaFoldDB" id="A0A0G1ULU5"/>
<evidence type="ECO:0000313" key="6">
    <source>
        <dbReference type="EMBL" id="KKU95182.1"/>
    </source>
</evidence>
<dbReference type="GO" id="GO:0006596">
    <property type="term" value="P:polyamine biosynthetic process"/>
    <property type="evidence" value="ECO:0007669"/>
    <property type="project" value="UniProtKB-UniRule"/>
</dbReference>
<evidence type="ECO:0000256" key="2">
    <source>
        <dbReference type="ARBA" id="ARBA00022679"/>
    </source>
</evidence>
<sequence>MTWFSYIFPQTILRTSSKYNSHIRINEERGKLKLLVNGSRESGEYIEKLWKEAFAAFGFGGLGSGLKLHQGLTPSILVLGVAGGTVIHLARRMYPKAAITGVDIDKVMLDIGRTYFGLGEAKGLTLIHQDAKQYVQKAVVQKKQYDLIIVDLFLGREIPGFVESQSFLRQLHRLLKKDGRVIINFLRELEYESVSDKLMERLKKTFRVVQDFGLYHNRFFWAR</sequence>
<evidence type="ECO:0000256" key="4">
    <source>
        <dbReference type="PROSITE-ProRule" id="PRU00354"/>
    </source>
</evidence>
<gene>
    <name evidence="6" type="ORF">UY27_C0025G0014</name>
</gene>
<evidence type="ECO:0000259" key="5">
    <source>
        <dbReference type="PROSITE" id="PS51006"/>
    </source>
</evidence>
<dbReference type="InterPro" id="IPR030374">
    <property type="entry name" value="PABS"/>
</dbReference>
<comment type="similarity">
    <text evidence="1">Belongs to the spermidine/spermine synthase family.</text>
</comment>
<keyword evidence="3 4" id="KW-0620">Polyamine biosynthesis</keyword>
<dbReference type="PANTHER" id="PTHR43317:SF1">
    <property type="entry name" value="THERMOSPERMINE SYNTHASE ACAULIS5"/>
    <property type="match status" value="1"/>
</dbReference>
<evidence type="ECO:0000256" key="1">
    <source>
        <dbReference type="ARBA" id="ARBA00007867"/>
    </source>
</evidence>
<keyword evidence="2 4" id="KW-0808">Transferase</keyword>
<feature type="active site" description="Proton acceptor" evidence="4">
    <location>
        <position position="151"/>
    </location>
</feature>
<dbReference type="GO" id="GO:0016740">
    <property type="term" value="F:transferase activity"/>
    <property type="evidence" value="ECO:0007669"/>
    <property type="project" value="UniProtKB-UniRule"/>
</dbReference>
<feature type="domain" description="PABS" evidence="5">
    <location>
        <begin position="1"/>
        <end position="223"/>
    </location>
</feature>
<dbReference type="InterPro" id="IPR029063">
    <property type="entry name" value="SAM-dependent_MTases_sf"/>
</dbReference>
<dbReference type="SUPFAM" id="SSF53335">
    <property type="entry name" value="S-adenosyl-L-methionine-dependent methyltransferases"/>
    <property type="match status" value="1"/>
</dbReference>
<organism evidence="6 7">
    <name type="scientific">Candidatus Gottesmanbacteria bacterium GW2011_GWA1_48_13</name>
    <dbReference type="NCBI Taxonomy" id="1618439"/>
    <lineage>
        <taxon>Bacteria</taxon>
        <taxon>Candidatus Gottesmaniibacteriota</taxon>
    </lineage>
</organism>
<evidence type="ECO:0000313" key="7">
    <source>
        <dbReference type="Proteomes" id="UP000034661"/>
    </source>
</evidence>
<dbReference type="PANTHER" id="PTHR43317">
    <property type="entry name" value="THERMOSPERMINE SYNTHASE ACAULIS5"/>
    <property type="match status" value="1"/>
</dbReference>
<dbReference type="PROSITE" id="PS51006">
    <property type="entry name" value="PABS_2"/>
    <property type="match status" value="1"/>
</dbReference>
<dbReference type="CDD" id="cd02440">
    <property type="entry name" value="AdoMet_MTases"/>
    <property type="match status" value="1"/>
</dbReference>